<dbReference type="Proteomes" id="UP000075615">
    <property type="component" value="Unassembled WGS sequence"/>
</dbReference>
<dbReference type="EMBL" id="LRDB01000051">
    <property type="protein sequence ID" value="KYG72502.1"/>
    <property type="molecule type" value="Genomic_DNA"/>
</dbReference>
<proteinExistence type="predicted"/>
<name>A0A150X1R1_9BACT</name>
<organism evidence="1 2">
    <name type="scientific">Roseivirga echinicomitans</name>
    <dbReference type="NCBI Taxonomy" id="296218"/>
    <lineage>
        <taxon>Bacteria</taxon>
        <taxon>Pseudomonadati</taxon>
        <taxon>Bacteroidota</taxon>
        <taxon>Cytophagia</taxon>
        <taxon>Cytophagales</taxon>
        <taxon>Roseivirgaceae</taxon>
        <taxon>Roseivirga</taxon>
    </lineage>
</organism>
<keyword evidence="2" id="KW-1185">Reference proteome</keyword>
<dbReference type="Gene3D" id="3.10.20.310">
    <property type="entry name" value="membrane protein fhac"/>
    <property type="match status" value="1"/>
</dbReference>
<gene>
    <name evidence="1" type="ORF">AWN68_12140</name>
</gene>
<dbReference type="AlphaFoldDB" id="A0A150X1R1"/>
<dbReference type="STRING" id="296218.AWN68_12140"/>
<sequence length="639" mass="73909">MTLWSSLSLCAQKKRVKYDTLQLSKNTTIILKDARLTFDKDTTLILPDTVFYKVNGNFYQRLHGKWSQRKLTKELFNLLFSLPSDDFKIDSTQLVKSENPFKDYNGKIIGEIKLIKLKALGTRMDKPEERPKSFVQKTGNTINFNTRERVILNNLLFSSGDIVDPLVISDNERILRELPYIKDARIYLSPRADNPNIVDVEIITKDVLALSFDIEARDFDSGILRVNHKNIFGSGHEIDNRFAVDNSSDQKFSYQARYKVPNIKRSFISFEANYANTVNKDFSNIKLSREFISPKIKFAGGIEITNQRLRFRELSNIISDDEYDIQTINERYDYQDFWLARAFPLNLKDPILNDRTRLILSGRVSNIKFSLRPEVDIDLNQQFHNRTLSITSIGISQRRYFKDQLIFGYGRTEDIPYGYQIELLGGYEWAEFGNRYFLGGKAGRGGYIGNLGYLLGGFSLESFLKNKIFEQGVFKVDFRFFSSLIDLNQWKFRQFINFNYTFGIDRFPNEYIDIRDKNGIRGLGSNTLRGTQRFLLNIETVSFTPFEAADFKLAIFGFYDLGMVNDGKRHIFREKAQSGIGVGFRIRNDNLTFKAIEIRLAYYPDAPIGIPMTDLDLSGNSGFNFSDFLITRPSPSIFR</sequence>
<accession>A0A150X1R1</accession>
<evidence type="ECO:0000313" key="1">
    <source>
        <dbReference type="EMBL" id="KYG72502.1"/>
    </source>
</evidence>
<reference evidence="1 2" key="1">
    <citation type="submission" date="2016-01" db="EMBL/GenBank/DDBJ databases">
        <title>Genome sequencing of Roseivirga echinicomitans KMM 6058.</title>
        <authorList>
            <person name="Selvaratnam C."/>
            <person name="Thevarajoo S."/>
            <person name="Goh K.M."/>
            <person name="Ee R."/>
            <person name="Chan K.-G."/>
            <person name="Chong C.S."/>
        </authorList>
    </citation>
    <scope>NUCLEOTIDE SEQUENCE [LARGE SCALE GENOMIC DNA]</scope>
    <source>
        <strain evidence="1 2">KMM 6058</strain>
    </source>
</reference>
<evidence type="ECO:0008006" key="3">
    <source>
        <dbReference type="Google" id="ProtNLM"/>
    </source>
</evidence>
<evidence type="ECO:0000313" key="2">
    <source>
        <dbReference type="Proteomes" id="UP000075615"/>
    </source>
</evidence>
<comment type="caution">
    <text evidence="1">The sequence shown here is derived from an EMBL/GenBank/DDBJ whole genome shotgun (WGS) entry which is preliminary data.</text>
</comment>
<protein>
    <recommendedName>
        <fullName evidence="3">Bacterial surface antigen (D15) domain-containing protein</fullName>
    </recommendedName>
</protein>